<dbReference type="PROSITE" id="PS00893">
    <property type="entry name" value="NUDIX_BOX"/>
    <property type="match status" value="1"/>
</dbReference>
<dbReference type="PRINTS" id="PR00502">
    <property type="entry name" value="NUDIXFAMILY"/>
</dbReference>
<evidence type="ECO:0000313" key="8">
    <source>
        <dbReference type="EMBL" id="PIQ75010.1"/>
    </source>
</evidence>
<evidence type="ECO:0000256" key="1">
    <source>
        <dbReference type="ARBA" id="ARBA00005582"/>
    </source>
</evidence>
<name>A0A2H0KS72_9BACT</name>
<accession>A0A2H0KS72</accession>
<dbReference type="SUPFAM" id="SSF55811">
    <property type="entry name" value="Nudix"/>
    <property type="match status" value="1"/>
</dbReference>
<dbReference type="Gene3D" id="3.90.79.10">
    <property type="entry name" value="Nucleoside Triphosphate Pyrophosphohydrolase"/>
    <property type="match status" value="1"/>
</dbReference>
<sequence length="155" mass="18467">MPFEKSAGAIIFYKEKDGIIRYLLLKHRAGHWNFPKGLIEKGEKLEQAALREVKEEAGLENLKFVKGFKETIRYFFRVKYDYQVKERGLKMGQTIMKFVTYFLMESEDKNVRISFEHENFGWLEFNEAMEKMKKLKTSQEVLKKAHQFLQKNDGI</sequence>
<evidence type="ECO:0000256" key="6">
    <source>
        <dbReference type="RuleBase" id="RU003476"/>
    </source>
</evidence>
<evidence type="ECO:0000313" key="9">
    <source>
        <dbReference type="Proteomes" id="UP000229317"/>
    </source>
</evidence>
<comment type="caution">
    <text evidence="8">The sequence shown here is derived from an EMBL/GenBank/DDBJ whole genome shotgun (WGS) entry which is preliminary data.</text>
</comment>
<proteinExistence type="inferred from homology"/>
<gene>
    <name evidence="8" type="ORF">COV84_03480</name>
</gene>
<dbReference type="InterPro" id="IPR020084">
    <property type="entry name" value="NUDIX_hydrolase_CS"/>
</dbReference>
<dbReference type="GO" id="GO:0006167">
    <property type="term" value="P:AMP biosynthetic process"/>
    <property type="evidence" value="ECO:0007669"/>
    <property type="project" value="TreeGrafter"/>
</dbReference>
<dbReference type="PROSITE" id="PS51462">
    <property type="entry name" value="NUDIX"/>
    <property type="match status" value="1"/>
</dbReference>
<keyword evidence="3" id="KW-0547">Nucleotide-binding</keyword>
<dbReference type="Pfam" id="PF00293">
    <property type="entry name" value="NUDIX"/>
    <property type="match status" value="1"/>
</dbReference>
<dbReference type="Proteomes" id="UP000229317">
    <property type="component" value="Unassembled WGS sequence"/>
</dbReference>
<comment type="similarity">
    <text evidence="1 6">Belongs to the Nudix hydrolase family.</text>
</comment>
<dbReference type="InterPro" id="IPR015797">
    <property type="entry name" value="NUDIX_hydrolase-like_dom_sf"/>
</dbReference>
<reference evidence="8 9" key="1">
    <citation type="submission" date="2017-09" db="EMBL/GenBank/DDBJ databases">
        <title>Depth-based differentiation of microbial function through sediment-hosted aquifers and enrichment of novel symbionts in the deep terrestrial subsurface.</title>
        <authorList>
            <person name="Probst A.J."/>
            <person name="Ladd B."/>
            <person name="Jarett J.K."/>
            <person name="Geller-Mcgrath D.E."/>
            <person name="Sieber C.M."/>
            <person name="Emerson J.B."/>
            <person name="Anantharaman K."/>
            <person name="Thomas B.C."/>
            <person name="Malmstrom R."/>
            <person name="Stieglmeier M."/>
            <person name="Klingl A."/>
            <person name="Woyke T."/>
            <person name="Ryan C.M."/>
            <person name="Banfield J.F."/>
        </authorList>
    </citation>
    <scope>NUCLEOTIDE SEQUENCE [LARGE SCALE GENOMIC DNA]</scope>
    <source>
        <strain evidence="8">CG11_big_fil_rev_8_21_14_0_20_40_15</strain>
    </source>
</reference>
<evidence type="ECO:0000256" key="3">
    <source>
        <dbReference type="ARBA" id="ARBA00022741"/>
    </source>
</evidence>
<dbReference type="GO" id="GO:0000166">
    <property type="term" value="F:nucleotide binding"/>
    <property type="evidence" value="ECO:0007669"/>
    <property type="project" value="UniProtKB-KW"/>
</dbReference>
<dbReference type="CDD" id="cd03428">
    <property type="entry name" value="NUDIX_Ap4A_Nudt2"/>
    <property type="match status" value="1"/>
</dbReference>
<dbReference type="AlphaFoldDB" id="A0A2H0KS72"/>
<protein>
    <recommendedName>
        <fullName evidence="2">Bis(5'-nucleosyl)-tetraphosphatase [asymmetrical]</fullName>
    </recommendedName>
    <alternativeName>
        <fullName evidence="5">Diadenosine 5',5'''-P1,P4-tetraphosphate asymmetrical hydrolase</fullName>
    </alternativeName>
</protein>
<dbReference type="InterPro" id="IPR003565">
    <property type="entry name" value="Tetra_PHTase"/>
</dbReference>
<evidence type="ECO:0000256" key="5">
    <source>
        <dbReference type="ARBA" id="ARBA00032644"/>
    </source>
</evidence>
<dbReference type="InterPro" id="IPR051325">
    <property type="entry name" value="Nudix_hydrolase_domain"/>
</dbReference>
<dbReference type="InterPro" id="IPR000086">
    <property type="entry name" value="NUDIX_hydrolase_dom"/>
</dbReference>
<keyword evidence="4 6" id="KW-0378">Hydrolase</keyword>
<dbReference type="InterPro" id="IPR020476">
    <property type="entry name" value="Nudix_hydrolase"/>
</dbReference>
<organism evidence="8 9">
    <name type="scientific">Candidatus Portnoybacteria bacterium CG11_big_fil_rev_8_21_14_0_20_40_15</name>
    <dbReference type="NCBI Taxonomy" id="1974817"/>
    <lineage>
        <taxon>Bacteria</taxon>
        <taxon>Candidatus Portnoyibacteriota</taxon>
    </lineage>
</organism>
<feature type="domain" description="Nudix hydrolase" evidence="7">
    <location>
        <begin position="2"/>
        <end position="150"/>
    </location>
</feature>
<dbReference type="GO" id="GO:0006754">
    <property type="term" value="P:ATP biosynthetic process"/>
    <property type="evidence" value="ECO:0007669"/>
    <property type="project" value="TreeGrafter"/>
</dbReference>
<evidence type="ECO:0000256" key="4">
    <source>
        <dbReference type="ARBA" id="ARBA00022801"/>
    </source>
</evidence>
<evidence type="ECO:0000259" key="7">
    <source>
        <dbReference type="PROSITE" id="PS51462"/>
    </source>
</evidence>
<evidence type="ECO:0000256" key="2">
    <source>
        <dbReference type="ARBA" id="ARBA00018911"/>
    </source>
</evidence>
<dbReference type="PANTHER" id="PTHR21340:SF0">
    <property type="entry name" value="BIS(5'-NUCLEOSYL)-TETRAPHOSPHATASE [ASYMMETRICAL]"/>
    <property type="match status" value="1"/>
</dbReference>
<dbReference type="PANTHER" id="PTHR21340">
    <property type="entry name" value="DIADENOSINE 5,5-P1,P4-TETRAPHOSPHATE PYROPHOSPHOHYDROLASE MUTT"/>
    <property type="match status" value="1"/>
</dbReference>
<dbReference type="EMBL" id="PCVO01000052">
    <property type="protein sequence ID" value="PIQ75010.1"/>
    <property type="molecule type" value="Genomic_DNA"/>
</dbReference>
<dbReference type="GO" id="GO:0004081">
    <property type="term" value="F:bis(5'-nucleosyl)-tetraphosphatase (asymmetrical) activity"/>
    <property type="evidence" value="ECO:0007669"/>
    <property type="project" value="TreeGrafter"/>
</dbReference>